<sequence>MLNVEGCWSTVICNAAERAAVGYQGPEWTLQCRLSSGHDGHHATDGDRGAAHIRRRWLEWTDFSEYPHSLLERDPCAVVGRAGEPCQFYQGHGGLHFYAPVASPPSPSIPPVREPAATALMSTPAPRGSGPSMPSAPSPVPVPPTLAPQATGMHATGLHSATSHSGKYPLGTHASRAMPRRTPTDQAAPGPAPGRPAEYRGGHRSADEPSADAELADKRNSNGHKRIDTIERIDATIRESMELLESEQRSVATPTIAEDISASEAAMISDALLGVATAFERLAQAYQAIGR</sequence>
<evidence type="ECO:0000313" key="2">
    <source>
        <dbReference type="EMBL" id="NMO01024.1"/>
    </source>
</evidence>
<gene>
    <name evidence="2" type="ORF">HH308_07325</name>
</gene>
<evidence type="ECO:0000256" key="1">
    <source>
        <dbReference type="SAM" id="MobiDB-lite"/>
    </source>
</evidence>
<reference evidence="2 3" key="1">
    <citation type="submission" date="2020-04" db="EMBL/GenBank/DDBJ databases">
        <title>Gordonia sp. nov. TBRC 11910.</title>
        <authorList>
            <person name="Suriyachadkun C."/>
        </authorList>
    </citation>
    <scope>NUCLEOTIDE SEQUENCE [LARGE SCALE GENOMIC DNA]</scope>
    <source>
        <strain evidence="2 3">TBRC 11910</strain>
    </source>
</reference>
<keyword evidence="3" id="KW-1185">Reference proteome</keyword>
<dbReference type="EMBL" id="JABBNB010000006">
    <property type="protein sequence ID" value="NMO01024.1"/>
    <property type="molecule type" value="Genomic_DNA"/>
</dbReference>
<evidence type="ECO:0000313" key="3">
    <source>
        <dbReference type="Proteomes" id="UP000550729"/>
    </source>
</evidence>
<feature type="compositionally biased region" description="Low complexity" evidence="1">
    <location>
        <begin position="124"/>
        <end position="133"/>
    </location>
</feature>
<protein>
    <submittedName>
        <fullName evidence="2">Uncharacterized protein</fullName>
    </submittedName>
</protein>
<accession>A0A848KPS3</accession>
<feature type="compositionally biased region" description="Pro residues" evidence="1">
    <location>
        <begin position="134"/>
        <end position="146"/>
    </location>
</feature>
<feature type="compositionally biased region" description="Basic and acidic residues" evidence="1">
    <location>
        <begin position="197"/>
        <end position="207"/>
    </location>
</feature>
<comment type="caution">
    <text evidence="2">The sequence shown here is derived from an EMBL/GenBank/DDBJ whole genome shotgun (WGS) entry which is preliminary data.</text>
</comment>
<dbReference type="AlphaFoldDB" id="A0A848KPS3"/>
<feature type="compositionally biased region" description="Basic and acidic residues" evidence="1">
    <location>
        <begin position="215"/>
        <end position="225"/>
    </location>
</feature>
<dbReference type="Proteomes" id="UP000550729">
    <property type="component" value="Unassembled WGS sequence"/>
</dbReference>
<proteinExistence type="predicted"/>
<dbReference type="RefSeq" id="WP_170193534.1">
    <property type="nucleotide sequence ID" value="NZ_JABBNB010000006.1"/>
</dbReference>
<feature type="region of interest" description="Disordered" evidence="1">
    <location>
        <begin position="121"/>
        <end position="225"/>
    </location>
</feature>
<organism evidence="2 3">
    <name type="scientific">Gordonia asplenii</name>
    <dbReference type="NCBI Taxonomy" id="2725283"/>
    <lineage>
        <taxon>Bacteria</taxon>
        <taxon>Bacillati</taxon>
        <taxon>Actinomycetota</taxon>
        <taxon>Actinomycetes</taxon>
        <taxon>Mycobacteriales</taxon>
        <taxon>Gordoniaceae</taxon>
        <taxon>Gordonia</taxon>
    </lineage>
</organism>
<name>A0A848KPS3_9ACTN</name>